<organism evidence="2 3">
    <name type="scientific">Neocallimastix californiae</name>
    <dbReference type="NCBI Taxonomy" id="1754190"/>
    <lineage>
        <taxon>Eukaryota</taxon>
        <taxon>Fungi</taxon>
        <taxon>Fungi incertae sedis</taxon>
        <taxon>Chytridiomycota</taxon>
        <taxon>Chytridiomycota incertae sedis</taxon>
        <taxon>Neocallimastigomycetes</taxon>
        <taxon>Neocallimastigales</taxon>
        <taxon>Neocallimastigaceae</taxon>
        <taxon>Neocallimastix</taxon>
    </lineage>
</organism>
<keyword evidence="3" id="KW-1185">Reference proteome</keyword>
<reference evidence="2 3" key="1">
    <citation type="submission" date="2016-08" db="EMBL/GenBank/DDBJ databases">
        <title>A Parts List for Fungal Cellulosomes Revealed by Comparative Genomics.</title>
        <authorList>
            <consortium name="DOE Joint Genome Institute"/>
            <person name="Haitjema C.H."/>
            <person name="Gilmore S.P."/>
            <person name="Henske J.K."/>
            <person name="Solomon K.V."/>
            <person name="De Groot R."/>
            <person name="Kuo A."/>
            <person name="Mondo S.J."/>
            <person name="Salamov A.A."/>
            <person name="Labutti K."/>
            <person name="Zhao Z."/>
            <person name="Chiniquy J."/>
            <person name="Barry K."/>
            <person name="Brewer H.M."/>
            <person name="Purvine S.O."/>
            <person name="Wright A.T."/>
            <person name="Boxma B."/>
            <person name="Van Alen T."/>
            <person name="Hackstein J.H."/>
            <person name="Baker S.E."/>
            <person name="Grigoriev I.V."/>
            <person name="O'Malley M.A."/>
        </authorList>
    </citation>
    <scope>NUCLEOTIDE SEQUENCE [LARGE SCALE GENOMIC DNA]</scope>
    <source>
        <strain evidence="2 3">G1</strain>
    </source>
</reference>
<gene>
    <name evidence="2" type="ORF">LY90DRAFT_707092</name>
</gene>
<accession>A0A1Y2AK49</accession>
<keyword evidence="1" id="KW-0732">Signal</keyword>
<dbReference type="EMBL" id="MCOG01000244">
    <property type="protein sequence ID" value="ORY22670.1"/>
    <property type="molecule type" value="Genomic_DNA"/>
</dbReference>
<name>A0A1Y2AK49_9FUNG</name>
<evidence type="ECO:0000256" key="1">
    <source>
        <dbReference type="SAM" id="SignalP"/>
    </source>
</evidence>
<dbReference type="AlphaFoldDB" id="A0A1Y2AK49"/>
<proteinExistence type="predicted"/>
<feature type="signal peptide" evidence="1">
    <location>
        <begin position="1"/>
        <end position="23"/>
    </location>
</feature>
<comment type="caution">
    <text evidence="2">The sequence shown here is derived from an EMBL/GenBank/DDBJ whole genome shotgun (WGS) entry which is preliminary data.</text>
</comment>
<dbReference type="OrthoDB" id="10606030at2759"/>
<feature type="chain" id="PRO_5012305146" evidence="1">
    <location>
        <begin position="24"/>
        <end position="479"/>
    </location>
</feature>
<evidence type="ECO:0000313" key="2">
    <source>
        <dbReference type="EMBL" id="ORY22670.1"/>
    </source>
</evidence>
<sequence length="479" mass="54995">MRSIISTILSLGIFFSLYETLKTKNTYQGFETWTMKDAELLKDLPNRSETISGKSRSITNVQGMNVGKSYIYSAKIHNSINAIAIYRTTIDSKARVLMNCYPNTKGSKRTYCTEAGHANDLLVINKTGTGTNILLAATSDTNGLARYIIDGQNLYFIGYLNVKGTDGKNLKVNAVRQFRHADNYFYLIFKWGETFYYGKVNDNDTYFPEKTTSGSEKNTLQNAVFAGSNSSYEYYGNMESWGGQGFSYNPTEKTIYAPYFEQSSGNVKTNAILRYYVGDIFVDKNMDYKTDRNIIRYPTMKNFLLKNTDYSKTKDGLEVESCGFRIQYISTDTKLYFQINGFPDESDGIYFIKNFQGNSKNYTSVADNKTTYTVQYVSDENTNQYHGMYSTRHIYGIKSNLRANNFTRSNYKFTGWNLKRKIDDLWLYENKSTGSRNWYKKGQQPSGYSFALYGNKRGVSELTSKNNDVVYCYAQWEKN</sequence>
<protein>
    <submittedName>
        <fullName evidence="2">Uncharacterized protein</fullName>
    </submittedName>
</protein>
<evidence type="ECO:0000313" key="3">
    <source>
        <dbReference type="Proteomes" id="UP000193920"/>
    </source>
</evidence>
<dbReference type="Proteomes" id="UP000193920">
    <property type="component" value="Unassembled WGS sequence"/>
</dbReference>